<evidence type="ECO:0000256" key="1">
    <source>
        <dbReference type="SAM" id="MobiDB-lite"/>
    </source>
</evidence>
<dbReference type="Proteomes" id="UP000540989">
    <property type="component" value="Unassembled WGS sequence"/>
</dbReference>
<reference evidence="2 3" key="1">
    <citation type="submission" date="2020-08" db="EMBL/GenBank/DDBJ databases">
        <title>Genomic Encyclopedia of Type Strains, Phase IV (KMG-V): Genome sequencing to study the core and pangenomes of soil and plant-associated prokaryotes.</title>
        <authorList>
            <person name="Whitman W."/>
        </authorList>
    </citation>
    <scope>NUCLEOTIDE SEQUENCE [LARGE SCALE GENOMIC DNA]</scope>
    <source>
        <strain evidence="2 3">M8UP14</strain>
    </source>
</reference>
<keyword evidence="3" id="KW-1185">Reference proteome</keyword>
<gene>
    <name evidence="2" type="ORF">HDF16_000524</name>
</gene>
<proteinExistence type="predicted"/>
<evidence type="ECO:0000313" key="2">
    <source>
        <dbReference type="EMBL" id="MBB5055855.1"/>
    </source>
</evidence>
<name>A0A7W7Z9N6_9BACT</name>
<protein>
    <submittedName>
        <fullName evidence="2">Uncharacterized protein</fullName>
    </submittedName>
</protein>
<dbReference type="EMBL" id="JACHIP010000001">
    <property type="protein sequence ID" value="MBB5055855.1"/>
    <property type="molecule type" value="Genomic_DNA"/>
</dbReference>
<feature type="region of interest" description="Disordered" evidence="1">
    <location>
        <begin position="1"/>
        <end position="21"/>
    </location>
</feature>
<sequence length="59" mass="6438">MAVPMTVKMPEPMTAPMPRAVSETGPRCLVRAFSGRSDSEISLSIDFVRKIWRGSGVSL</sequence>
<dbReference type="AlphaFoldDB" id="A0A7W7Z9N6"/>
<accession>A0A7W7Z9N6</accession>
<comment type="caution">
    <text evidence="2">The sequence shown here is derived from an EMBL/GenBank/DDBJ whole genome shotgun (WGS) entry which is preliminary data.</text>
</comment>
<evidence type="ECO:0000313" key="3">
    <source>
        <dbReference type="Proteomes" id="UP000540989"/>
    </source>
</evidence>
<organism evidence="2 3">
    <name type="scientific">Granulicella aggregans</name>
    <dbReference type="NCBI Taxonomy" id="474949"/>
    <lineage>
        <taxon>Bacteria</taxon>
        <taxon>Pseudomonadati</taxon>
        <taxon>Acidobacteriota</taxon>
        <taxon>Terriglobia</taxon>
        <taxon>Terriglobales</taxon>
        <taxon>Acidobacteriaceae</taxon>
        <taxon>Granulicella</taxon>
    </lineage>
</organism>